<sequence>MARQTFFSFRYQKDNWRASIVRNSWLTQDRKASGFFDSADWEEVKKKTDSEIEKWIDSQLKGTSVTVILIGSDTAGKKWIDYEITSSHSKGNGIIGIYVHNIKDNKGKTTTRGKNPFDNWTFKKAGSVVTYPVYEWVADDGYKNLGDWIEDAAKTAGR</sequence>
<feature type="domain" description="Thoeris protein ThsB TIR-like" evidence="1">
    <location>
        <begin position="6"/>
        <end position="103"/>
    </location>
</feature>
<organism evidence="2 3">
    <name type="scientific">Aliivibrio sifiae</name>
    <dbReference type="NCBI Taxonomy" id="566293"/>
    <lineage>
        <taxon>Bacteria</taxon>
        <taxon>Pseudomonadati</taxon>
        <taxon>Pseudomonadota</taxon>
        <taxon>Gammaproteobacteria</taxon>
        <taxon>Vibrionales</taxon>
        <taxon>Vibrionaceae</taxon>
        <taxon>Aliivibrio</taxon>
    </lineage>
</organism>
<evidence type="ECO:0000259" key="1">
    <source>
        <dbReference type="Pfam" id="PF08937"/>
    </source>
</evidence>
<proteinExistence type="predicted"/>
<protein>
    <recommendedName>
        <fullName evidence="1">Thoeris protein ThsB TIR-like domain-containing protein</fullName>
    </recommendedName>
</protein>
<evidence type="ECO:0000313" key="3">
    <source>
        <dbReference type="Proteomes" id="UP000239263"/>
    </source>
</evidence>
<dbReference type="AlphaFoldDB" id="A0A2S7X2P0"/>
<reference evidence="2 3" key="1">
    <citation type="submission" date="2016-12" db="EMBL/GenBank/DDBJ databases">
        <title>Diversity of luminous bacteria.</title>
        <authorList>
            <person name="Yoshizawa S."/>
            <person name="Kogure K."/>
        </authorList>
    </citation>
    <scope>NUCLEOTIDE SEQUENCE [LARGE SCALE GENOMIC DNA]</scope>
    <source>
        <strain evidence="2 3">ATCC 33715</strain>
    </source>
</reference>
<accession>A0A2S7X2P0</accession>
<comment type="caution">
    <text evidence="2">The sequence shown here is derived from an EMBL/GenBank/DDBJ whole genome shotgun (WGS) entry which is preliminary data.</text>
</comment>
<name>A0A2S7X2P0_9GAMM</name>
<dbReference type="Gene3D" id="3.40.50.9200">
    <property type="entry name" value="Hypothetical protein MTH538"/>
    <property type="match status" value="1"/>
</dbReference>
<dbReference type="InterPro" id="IPR015032">
    <property type="entry name" value="ThsB__TIR-like_domain"/>
</dbReference>
<dbReference type="RefSeq" id="WP_105055936.1">
    <property type="nucleotide sequence ID" value="NZ_CAWNRT010000002.1"/>
</dbReference>
<gene>
    <name evidence="2" type="ORF">BTO22_13280</name>
</gene>
<evidence type="ECO:0000313" key="2">
    <source>
        <dbReference type="EMBL" id="PQJ84494.1"/>
    </source>
</evidence>
<dbReference type="SUPFAM" id="SSF52206">
    <property type="entry name" value="Hypothetical protein MTH538"/>
    <property type="match status" value="1"/>
</dbReference>
<dbReference type="Proteomes" id="UP000239263">
    <property type="component" value="Unassembled WGS sequence"/>
</dbReference>
<dbReference type="EMBL" id="MSCO01000002">
    <property type="protein sequence ID" value="PQJ84494.1"/>
    <property type="molecule type" value="Genomic_DNA"/>
</dbReference>
<dbReference type="OrthoDB" id="9811746at2"/>
<dbReference type="Pfam" id="PF08937">
    <property type="entry name" value="ThsB_TIR"/>
    <property type="match status" value="1"/>
</dbReference>
<dbReference type="InterPro" id="IPR036490">
    <property type="entry name" value="ThsB_TIR-like_sf"/>
</dbReference>